<evidence type="ECO:0000313" key="2">
    <source>
        <dbReference type="Proteomes" id="UP000800038"/>
    </source>
</evidence>
<dbReference type="EMBL" id="ML976159">
    <property type="protein sequence ID" value="KAF1936992.1"/>
    <property type="molecule type" value="Genomic_DNA"/>
</dbReference>
<proteinExistence type="predicted"/>
<accession>A0A6A5SAE2</accession>
<dbReference type="Proteomes" id="UP000800038">
    <property type="component" value="Unassembled WGS sequence"/>
</dbReference>
<gene>
    <name evidence="1" type="ORF">EJ02DRAFT_478317</name>
</gene>
<sequence length="117" mass="13760">MHSVEFGYHGRLSQEAEIGNPAWIYSAHDHSQHRYRCIMQRKFIRTMKRSGLGSVLFHAWRYEACSTQKTPSFILKRTSFPIARCWYAPIPILDANQVVNTYSAAFRQKVYNCPEFR</sequence>
<keyword evidence="2" id="KW-1185">Reference proteome</keyword>
<evidence type="ECO:0000313" key="1">
    <source>
        <dbReference type="EMBL" id="KAF1936992.1"/>
    </source>
</evidence>
<name>A0A6A5SAE2_9PLEO</name>
<reference evidence="1" key="1">
    <citation type="journal article" date="2020" name="Stud. Mycol.">
        <title>101 Dothideomycetes genomes: a test case for predicting lifestyles and emergence of pathogens.</title>
        <authorList>
            <person name="Haridas S."/>
            <person name="Albert R."/>
            <person name="Binder M."/>
            <person name="Bloem J."/>
            <person name="Labutti K."/>
            <person name="Salamov A."/>
            <person name="Andreopoulos B."/>
            <person name="Baker S."/>
            <person name="Barry K."/>
            <person name="Bills G."/>
            <person name="Bluhm B."/>
            <person name="Cannon C."/>
            <person name="Castanera R."/>
            <person name="Culley D."/>
            <person name="Daum C."/>
            <person name="Ezra D."/>
            <person name="Gonzalez J."/>
            <person name="Henrissat B."/>
            <person name="Kuo A."/>
            <person name="Liang C."/>
            <person name="Lipzen A."/>
            <person name="Lutzoni F."/>
            <person name="Magnuson J."/>
            <person name="Mondo S."/>
            <person name="Nolan M."/>
            <person name="Ohm R."/>
            <person name="Pangilinan J."/>
            <person name="Park H.-J."/>
            <person name="Ramirez L."/>
            <person name="Alfaro M."/>
            <person name="Sun H."/>
            <person name="Tritt A."/>
            <person name="Yoshinaga Y."/>
            <person name="Zwiers L.-H."/>
            <person name="Turgeon B."/>
            <person name="Goodwin S."/>
            <person name="Spatafora J."/>
            <person name="Crous P."/>
            <person name="Grigoriev I."/>
        </authorList>
    </citation>
    <scope>NUCLEOTIDE SEQUENCE</scope>
    <source>
        <strain evidence="1">CBS 161.51</strain>
    </source>
</reference>
<organism evidence="1 2">
    <name type="scientific">Clathrospora elynae</name>
    <dbReference type="NCBI Taxonomy" id="706981"/>
    <lineage>
        <taxon>Eukaryota</taxon>
        <taxon>Fungi</taxon>
        <taxon>Dikarya</taxon>
        <taxon>Ascomycota</taxon>
        <taxon>Pezizomycotina</taxon>
        <taxon>Dothideomycetes</taxon>
        <taxon>Pleosporomycetidae</taxon>
        <taxon>Pleosporales</taxon>
        <taxon>Diademaceae</taxon>
        <taxon>Clathrospora</taxon>
    </lineage>
</organism>
<dbReference type="AlphaFoldDB" id="A0A6A5SAE2"/>
<protein>
    <submittedName>
        <fullName evidence="1">Uncharacterized protein</fullName>
    </submittedName>
</protein>